<organism evidence="2 3">
    <name type="scientific">Monosiga brevicollis</name>
    <name type="common">Choanoflagellate</name>
    <dbReference type="NCBI Taxonomy" id="81824"/>
    <lineage>
        <taxon>Eukaryota</taxon>
        <taxon>Choanoflagellata</taxon>
        <taxon>Craspedida</taxon>
        <taxon>Salpingoecidae</taxon>
        <taxon>Monosiga</taxon>
    </lineage>
</organism>
<dbReference type="Proteomes" id="UP000001357">
    <property type="component" value="Unassembled WGS sequence"/>
</dbReference>
<dbReference type="InParanoid" id="A9VEM5"/>
<sequence>MVGEGEEDAGNGSFETALKEVARSKKDKNRHRCKRSTKEEQSIVGKSTGFSSIHHQLPPAQRRHRLPPPQHGVDLVVDAQSPWYRAVRAWLQTWPRQCTKNKR</sequence>
<evidence type="ECO:0000313" key="3">
    <source>
        <dbReference type="Proteomes" id="UP000001357"/>
    </source>
</evidence>
<dbReference type="GeneID" id="5896433"/>
<dbReference type="KEGG" id="mbr:MONBRDRAFT_13228"/>
<evidence type="ECO:0000256" key="1">
    <source>
        <dbReference type="SAM" id="MobiDB-lite"/>
    </source>
</evidence>
<feature type="compositionally biased region" description="Basic residues" evidence="1">
    <location>
        <begin position="25"/>
        <end position="35"/>
    </location>
</feature>
<proteinExistence type="predicted"/>
<dbReference type="EMBL" id="CH991715">
    <property type="protein sequence ID" value="EDQ84016.1"/>
    <property type="molecule type" value="Genomic_DNA"/>
</dbReference>
<evidence type="ECO:0000313" key="2">
    <source>
        <dbReference type="EMBL" id="EDQ84016.1"/>
    </source>
</evidence>
<feature type="region of interest" description="Disordered" evidence="1">
    <location>
        <begin position="1"/>
        <end position="71"/>
    </location>
</feature>
<gene>
    <name evidence="2" type="ORF">MONBRDRAFT_13228</name>
</gene>
<keyword evidence="3" id="KW-1185">Reference proteome</keyword>
<reference evidence="2 3" key="1">
    <citation type="journal article" date="2008" name="Nature">
        <title>The genome of the choanoflagellate Monosiga brevicollis and the origin of metazoans.</title>
        <authorList>
            <consortium name="JGI Sequencing"/>
            <person name="King N."/>
            <person name="Westbrook M.J."/>
            <person name="Young S.L."/>
            <person name="Kuo A."/>
            <person name="Abedin M."/>
            <person name="Chapman J."/>
            <person name="Fairclough S."/>
            <person name="Hellsten U."/>
            <person name="Isogai Y."/>
            <person name="Letunic I."/>
            <person name="Marr M."/>
            <person name="Pincus D."/>
            <person name="Putnam N."/>
            <person name="Rokas A."/>
            <person name="Wright K.J."/>
            <person name="Zuzow R."/>
            <person name="Dirks W."/>
            <person name="Good M."/>
            <person name="Goodstein D."/>
            <person name="Lemons D."/>
            <person name="Li W."/>
            <person name="Lyons J.B."/>
            <person name="Morris A."/>
            <person name="Nichols S."/>
            <person name="Richter D.J."/>
            <person name="Salamov A."/>
            <person name="Bork P."/>
            <person name="Lim W.A."/>
            <person name="Manning G."/>
            <person name="Miller W.T."/>
            <person name="McGinnis W."/>
            <person name="Shapiro H."/>
            <person name="Tjian R."/>
            <person name="Grigoriev I.V."/>
            <person name="Rokhsar D."/>
        </authorList>
    </citation>
    <scope>NUCLEOTIDE SEQUENCE [LARGE SCALE GENOMIC DNA]</scope>
    <source>
        <strain evidence="3">MX1 / ATCC 50154</strain>
    </source>
</reference>
<feature type="compositionally biased region" description="Polar residues" evidence="1">
    <location>
        <begin position="44"/>
        <end position="54"/>
    </location>
</feature>
<accession>A9VEM5</accession>
<protein>
    <submittedName>
        <fullName evidence="2">Uncharacterized protein</fullName>
    </submittedName>
</protein>
<name>A9VEM5_MONBE</name>
<dbReference type="AlphaFoldDB" id="A9VEM5"/>
<dbReference type="RefSeq" id="XP_001751172.1">
    <property type="nucleotide sequence ID" value="XM_001751120.1"/>
</dbReference>